<evidence type="ECO:0008006" key="4">
    <source>
        <dbReference type="Google" id="ProtNLM"/>
    </source>
</evidence>
<sequence>MSIHYLQKASQKYNILAHCLNLIGEQQQALQCLDEALKLDPNHQPSLSLKGNIIQGQSNNCLKTQTISIESIKQF</sequence>
<dbReference type="EMBL" id="CAJJDN010000159">
    <property type="protein sequence ID" value="CAD8125464.1"/>
    <property type="molecule type" value="Genomic_DNA"/>
</dbReference>
<keyword evidence="3" id="KW-1185">Reference proteome</keyword>
<proteinExistence type="predicted"/>
<dbReference type="InterPro" id="IPR019734">
    <property type="entry name" value="TPR_rpt"/>
</dbReference>
<dbReference type="PROSITE" id="PS50005">
    <property type="entry name" value="TPR"/>
    <property type="match status" value="1"/>
</dbReference>
<evidence type="ECO:0000256" key="1">
    <source>
        <dbReference type="PROSITE-ProRule" id="PRU00339"/>
    </source>
</evidence>
<comment type="caution">
    <text evidence="2">The sequence shown here is derived from an EMBL/GenBank/DDBJ whole genome shotgun (WGS) entry which is preliminary data.</text>
</comment>
<accession>A0A8S1RDR7</accession>
<feature type="repeat" description="TPR" evidence="1">
    <location>
        <begin position="10"/>
        <end position="43"/>
    </location>
</feature>
<organism evidence="2 3">
    <name type="scientific">Paramecium sonneborni</name>
    <dbReference type="NCBI Taxonomy" id="65129"/>
    <lineage>
        <taxon>Eukaryota</taxon>
        <taxon>Sar</taxon>
        <taxon>Alveolata</taxon>
        <taxon>Ciliophora</taxon>
        <taxon>Intramacronucleata</taxon>
        <taxon>Oligohymenophorea</taxon>
        <taxon>Peniculida</taxon>
        <taxon>Parameciidae</taxon>
        <taxon>Paramecium</taxon>
    </lineage>
</organism>
<evidence type="ECO:0000313" key="2">
    <source>
        <dbReference type="EMBL" id="CAD8125464.1"/>
    </source>
</evidence>
<dbReference type="OrthoDB" id="771227at2759"/>
<gene>
    <name evidence="2" type="ORF">PSON_ATCC_30995.1.T1590063</name>
</gene>
<keyword evidence="1" id="KW-0802">TPR repeat</keyword>
<reference evidence="2" key="1">
    <citation type="submission" date="2021-01" db="EMBL/GenBank/DDBJ databases">
        <authorList>
            <consortium name="Genoscope - CEA"/>
            <person name="William W."/>
        </authorList>
    </citation>
    <scope>NUCLEOTIDE SEQUENCE</scope>
</reference>
<dbReference type="Pfam" id="PF00515">
    <property type="entry name" value="TPR_1"/>
    <property type="match status" value="1"/>
</dbReference>
<evidence type="ECO:0000313" key="3">
    <source>
        <dbReference type="Proteomes" id="UP000692954"/>
    </source>
</evidence>
<dbReference type="Proteomes" id="UP000692954">
    <property type="component" value="Unassembled WGS sequence"/>
</dbReference>
<protein>
    <recommendedName>
        <fullName evidence="4">Tetratricopeptide repeat protein</fullName>
    </recommendedName>
</protein>
<name>A0A8S1RDR7_9CILI</name>
<dbReference type="SMART" id="SM00028">
    <property type="entry name" value="TPR"/>
    <property type="match status" value="1"/>
</dbReference>
<dbReference type="AlphaFoldDB" id="A0A8S1RDR7"/>